<protein>
    <submittedName>
        <fullName evidence="1">ATP-dependent RNA helicase DHX8</fullName>
    </submittedName>
</protein>
<accession>A0A0L7KU93</accession>
<sequence length="171" mass="19183">PVPDYVKATVQTEEINEALESLQIYASANNESNKQRHSFPSGIKCSDMLVLPMYGSLPAYSQIKGGVRESTAQRAARDEALSIAAMLQVDNVFTKSSGKESIAAKISRRNNFEACEIRNSLEKLIKGKFQLENKTFEGVDLGSGDKTYMRDLMVIQKEWLLEIAPHYYKEI</sequence>
<dbReference type="Proteomes" id="UP000037510">
    <property type="component" value="Unassembled WGS sequence"/>
</dbReference>
<gene>
    <name evidence="1" type="ORF">OBRU01_20584</name>
</gene>
<keyword evidence="1" id="KW-0547">Nucleotide-binding</keyword>
<keyword evidence="1" id="KW-0067">ATP-binding</keyword>
<evidence type="ECO:0000313" key="1">
    <source>
        <dbReference type="EMBL" id="KOB66837.1"/>
    </source>
</evidence>
<keyword evidence="2" id="KW-1185">Reference proteome</keyword>
<feature type="non-terminal residue" evidence="1">
    <location>
        <position position="1"/>
    </location>
</feature>
<keyword evidence="1" id="KW-0378">Hydrolase</keyword>
<reference evidence="1 2" key="1">
    <citation type="journal article" date="2015" name="Genome Biol. Evol.">
        <title>The genome of winter moth (Operophtera brumata) provides a genomic perspective on sexual dimorphism and phenology.</title>
        <authorList>
            <person name="Derks M.F."/>
            <person name="Smit S."/>
            <person name="Salis L."/>
            <person name="Schijlen E."/>
            <person name="Bossers A."/>
            <person name="Mateman C."/>
            <person name="Pijl A.S."/>
            <person name="de Ridder D."/>
            <person name="Groenen M.A."/>
            <person name="Visser M.E."/>
            <person name="Megens H.J."/>
        </authorList>
    </citation>
    <scope>NUCLEOTIDE SEQUENCE [LARGE SCALE GENOMIC DNA]</scope>
    <source>
        <strain evidence="1">WM2013NL</strain>
        <tissue evidence="1">Head and thorax</tissue>
    </source>
</reference>
<evidence type="ECO:0000313" key="2">
    <source>
        <dbReference type="Proteomes" id="UP000037510"/>
    </source>
</evidence>
<feature type="non-terminal residue" evidence="1">
    <location>
        <position position="171"/>
    </location>
</feature>
<organism evidence="1 2">
    <name type="scientific">Operophtera brumata</name>
    <name type="common">Winter moth</name>
    <name type="synonym">Phalaena brumata</name>
    <dbReference type="NCBI Taxonomy" id="104452"/>
    <lineage>
        <taxon>Eukaryota</taxon>
        <taxon>Metazoa</taxon>
        <taxon>Ecdysozoa</taxon>
        <taxon>Arthropoda</taxon>
        <taxon>Hexapoda</taxon>
        <taxon>Insecta</taxon>
        <taxon>Pterygota</taxon>
        <taxon>Neoptera</taxon>
        <taxon>Endopterygota</taxon>
        <taxon>Lepidoptera</taxon>
        <taxon>Glossata</taxon>
        <taxon>Ditrysia</taxon>
        <taxon>Geometroidea</taxon>
        <taxon>Geometridae</taxon>
        <taxon>Larentiinae</taxon>
        <taxon>Operophtera</taxon>
    </lineage>
</organism>
<dbReference type="EMBL" id="JTDY01005610">
    <property type="protein sequence ID" value="KOB66837.1"/>
    <property type="molecule type" value="Genomic_DNA"/>
</dbReference>
<proteinExistence type="predicted"/>
<keyword evidence="1" id="KW-0347">Helicase</keyword>
<dbReference type="GO" id="GO:0004386">
    <property type="term" value="F:helicase activity"/>
    <property type="evidence" value="ECO:0007669"/>
    <property type="project" value="UniProtKB-KW"/>
</dbReference>
<name>A0A0L7KU93_OPEBR</name>
<comment type="caution">
    <text evidence="1">The sequence shown here is derived from an EMBL/GenBank/DDBJ whole genome shotgun (WGS) entry which is preliminary data.</text>
</comment>
<dbReference type="AlphaFoldDB" id="A0A0L7KU93"/>